<evidence type="ECO:0000313" key="2">
    <source>
        <dbReference type="Proteomes" id="UP001163735"/>
    </source>
</evidence>
<name>A0A9E8GAK8_9CAUD</name>
<sequence>MKVKTFEVQDYYNNLNFSQRIVVPAKEANYRGSLRFDLQKDLLYKPVTKLNVCLRDEKGRFVSYKSLTKGLLILKAEIDSLPNCNWK</sequence>
<reference evidence="1" key="1">
    <citation type="submission" date="2022-09" db="EMBL/GenBank/DDBJ databases">
        <authorList>
            <person name="Cebeci A."/>
            <person name="Ture M."/>
            <person name="Alemdag M."/>
            <person name="Altinok I."/>
        </authorList>
    </citation>
    <scope>NUCLEOTIDE SEQUENCE</scope>
</reference>
<accession>A0A9E8GAK8</accession>
<dbReference type="EMBL" id="OP491958">
    <property type="protein sequence ID" value="UZV39688.1"/>
    <property type="molecule type" value="Genomic_DNA"/>
</dbReference>
<proteinExistence type="predicted"/>
<evidence type="ECO:0000313" key="1">
    <source>
        <dbReference type="EMBL" id="UZV39688.1"/>
    </source>
</evidence>
<gene>
    <name evidence="1" type="ORF">APT65_00085</name>
</gene>
<protein>
    <submittedName>
        <fullName evidence="1">Uncharacterized protein</fullName>
    </submittedName>
</protein>
<dbReference type="Proteomes" id="UP001163735">
    <property type="component" value="Segment"/>
</dbReference>
<keyword evidence="2" id="KW-1185">Reference proteome</keyword>
<organism evidence="1 2">
    <name type="scientific">Aeromonas phage APT65</name>
    <dbReference type="NCBI Taxonomy" id="2982914"/>
    <lineage>
        <taxon>Viruses</taxon>
        <taxon>Duplodnaviria</taxon>
        <taxon>Heunggongvirae</taxon>
        <taxon>Uroviricota</taxon>
        <taxon>Caudoviricetes</taxon>
        <taxon>Aquaneticvirus</taxon>
        <taxon>Aquaneticvirus ApT65</taxon>
    </lineage>
</organism>